<dbReference type="KEGG" id="caby:Cabys_1823"/>
<feature type="transmembrane region" description="Helical" evidence="2">
    <location>
        <begin position="220"/>
        <end position="237"/>
    </location>
</feature>
<keyword evidence="2" id="KW-0812">Transmembrane</keyword>
<dbReference type="Gene3D" id="3.90.550.10">
    <property type="entry name" value="Spore Coat Polysaccharide Biosynthesis Protein SpsA, Chain A"/>
    <property type="match status" value="1"/>
</dbReference>
<accession>H1XSL5</accession>
<gene>
    <name evidence="4" type="ORF">Cabys_1823</name>
    <name evidence="5" type="ORF">Calab_2956</name>
</gene>
<dbReference type="Pfam" id="PF00535">
    <property type="entry name" value="Glycos_transf_2"/>
    <property type="match status" value="1"/>
</dbReference>
<evidence type="ECO:0000259" key="3">
    <source>
        <dbReference type="Pfam" id="PF00535"/>
    </source>
</evidence>
<evidence type="ECO:0000256" key="1">
    <source>
        <dbReference type="ARBA" id="ARBA00038494"/>
    </source>
</evidence>
<dbReference type="EMBL" id="CM001402">
    <property type="protein sequence ID" value="EHO42563.1"/>
    <property type="molecule type" value="Genomic_DNA"/>
</dbReference>
<organism evidence="5 6">
    <name type="scientific">Caldithrix abyssi DSM 13497</name>
    <dbReference type="NCBI Taxonomy" id="880073"/>
    <lineage>
        <taxon>Bacteria</taxon>
        <taxon>Pseudomonadati</taxon>
        <taxon>Calditrichota</taxon>
        <taxon>Calditrichia</taxon>
        <taxon>Calditrichales</taxon>
        <taxon>Calditrichaceae</taxon>
        <taxon>Caldithrix</taxon>
    </lineage>
</organism>
<evidence type="ECO:0000313" key="4">
    <source>
        <dbReference type="EMBL" id="APF18572.1"/>
    </source>
</evidence>
<dbReference type="STRING" id="880073.Cabys_1823"/>
<dbReference type="RefSeq" id="WP_006929920.1">
    <property type="nucleotide sequence ID" value="NZ_CM001402.1"/>
</dbReference>
<evidence type="ECO:0000256" key="2">
    <source>
        <dbReference type="SAM" id="Phobius"/>
    </source>
</evidence>
<keyword evidence="2" id="KW-1133">Transmembrane helix</keyword>
<proteinExistence type="inferred from homology"/>
<keyword evidence="2" id="KW-0472">Membrane</keyword>
<keyword evidence="5" id="KW-0808">Transferase</keyword>
<dbReference type="PANTHER" id="PTHR43630">
    <property type="entry name" value="POLY-BETA-1,6-N-ACETYL-D-GLUCOSAMINE SYNTHASE"/>
    <property type="match status" value="1"/>
</dbReference>
<reference evidence="4 7" key="2">
    <citation type="submission" date="2016-11" db="EMBL/GenBank/DDBJ databases">
        <title>Genomic analysis of Caldithrix abyssi and proposal of a novel bacterial phylum Caldithrichaeota.</title>
        <authorList>
            <person name="Kublanov I."/>
            <person name="Sigalova O."/>
            <person name="Gavrilov S."/>
            <person name="Lebedinsky A."/>
            <person name="Ivanova N."/>
            <person name="Daum C."/>
            <person name="Reddy T."/>
            <person name="Klenk H.P."/>
            <person name="Goker M."/>
            <person name="Reva O."/>
            <person name="Miroshnichenko M."/>
            <person name="Kyprides N."/>
            <person name="Woyke T."/>
            <person name="Gelfand M."/>
        </authorList>
    </citation>
    <scope>NUCLEOTIDE SEQUENCE [LARGE SCALE GENOMIC DNA]</scope>
    <source>
        <strain evidence="4 7">LF13</strain>
    </source>
</reference>
<dbReference type="InParanoid" id="H1XSL5"/>
<dbReference type="InterPro" id="IPR029044">
    <property type="entry name" value="Nucleotide-diphossugar_trans"/>
</dbReference>
<evidence type="ECO:0000313" key="7">
    <source>
        <dbReference type="Proteomes" id="UP000183868"/>
    </source>
</evidence>
<dbReference type="EMBL" id="CP018099">
    <property type="protein sequence ID" value="APF18572.1"/>
    <property type="molecule type" value="Genomic_DNA"/>
</dbReference>
<dbReference type="PaxDb" id="880073-Calab_2956"/>
<dbReference type="Proteomes" id="UP000004671">
    <property type="component" value="Chromosome"/>
</dbReference>
<reference evidence="5 6" key="1">
    <citation type="submission" date="2011-09" db="EMBL/GenBank/DDBJ databases">
        <title>The permanent draft genome of Caldithrix abyssi DSM 13497.</title>
        <authorList>
            <consortium name="US DOE Joint Genome Institute (JGI-PGF)"/>
            <person name="Lucas S."/>
            <person name="Han J."/>
            <person name="Lapidus A."/>
            <person name="Bruce D."/>
            <person name="Goodwin L."/>
            <person name="Pitluck S."/>
            <person name="Peters L."/>
            <person name="Kyrpides N."/>
            <person name="Mavromatis K."/>
            <person name="Ivanova N."/>
            <person name="Mikhailova N."/>
            <person name="Chertkov O."/>
            <person name="Detter J.C."/>
            <person name="Tapia R."/>
            <person name="Han C."/>
            <person name="Land M."/>
            <person name="Hauser L."/>
            <person name="Markowitz V."/>
            <person name="Cheng J.-F."/>
            <person name="Hugenholtz P."/>
            <person name="Woyke T."/>
            <person name="Wu D."/>
            <person name="Spring S."/>
            <person name="Brambilla E."/>
            <person name="Klenk H.-P."/>
            <person name="Eisen J.A."/>
        </authorList>
    </citation>
    <scope>NUCLEOTIDE SEQUENCE [LARGE SCALE GENOMIC DNA]</scope>
    <source>
        <strain evidence="5 6">DSM 13497</strain>
    </source>
</reference>
<dbReference type="PANTHER" id="PTHR43630:SF2">
    <property type="entry name" value="GLYCOSYLTRANSFERASE"/>
    <property type="match status" value="1"/>
</dbReference>
<dbReference type="CDD" id="cd02511">
    <property type="entry name" value="Beta4Glucosyltransferase"/>
    <property type="match status" value="1"/>
</dbReference>
<sequence>MEKLSAVIITFNEERNIGRCLKSLDWVDEIVVVDSGSSDRTVEICETHGAKVVKSEWLGFGKTKHFAVEQAANNWILSIDADEEVTPQLKQKIQSILKNPDATVAYRIKRQAFYLGRPVKHAGWQKDYPLRLFNRQNGNFNDREVHESVEFNGQVQYIQEPLLHYTYPTISSHIQKMDRYTNLTVGEHAQKATILGSVARAFFKFLKMYFLKGGFLDGRIGFVLCFNSAFGIYLKYIKLWEKRLK</sequence>
<feature type="domain" description="Glycosyltransferase 2-like" evidence="3">
    <location>
        <begin position="5"/>
        <end position="138"/>
    </location>
</feature>
<dbReference type="AlphaFoldDB" id="H1XSL5"/>
<protein>
    <submittedName>
        <fullName evidence="5">Glycosyl transferase family 2</fullName>
    </submittedName>
    <submittedName>
        <fullName evidence="4">Glycosyltransferase involved in cell wall bisynthesis</fullName>
    </submittedName>
</protein>
<dbReference type="eggNOG" id="COG0463">
    <property type="taxonomic scope" value="Bacteria"/>
</dbReference>
<name>H1XSL5_CALAY</name>
<keyword evidence="6" id="KW-1185">Reference proteome</keyword>
<comment type="similarity">
    <text evidence="1">Belongs to the glycosyltransferase 2 family. WaaE/KdtX subfamily.</text>
</comment>
<dbReference type="OrthoDB" id="9815923at2"/>
<dbReference type="GO" id="GO:0016740">
    <property type="term" value="F:transferase activity"/>
    <property type="evidence" value="ECO:0007669"/>
    <property type="project" value="UniProtKB-KW"/>
</dbReference>
<dbReference type="SUPFAM" id="SSF53448">
    <property type="entry name" value="Nucleotide-diphospho-sugar transferases"/>
    <property type="match status" value="1"/>
</dbReference>
<dbReference type="InterPro" id="IPR001173">
    <property type="entry name" value="Glyco_trans_2-like"/>
</dbReference>
<dbReference type="HOGENOM" id="CLU_065962_0_0_0"/>
<evidence type="ECO:0000313" key="5">
    <source>
        <dbReference type="EMBL" id="EHO42563.1"/>
    </source>
</evidence>
<dbReference type="Proteomes" id="UP000183868">
    <property type="component" value="Chromosome"/>
</dbReference>
<evidence type="ECO:0000313" key="6">
    <source>
        <dbReference type="Proteomes" id="UP000004671"/>
    </source>
</evidence>